<dbReference type="PANTHER" id="PTHR11439:SF470">
    <property type="entry name" value="CYSTEINE-RICH RLK (RECEPTOR-LIKE PROTEIN KINASE) 8"/>
    <property type="match status" value="1"/>
</dbReference>
<keyword evidence="2" id="KW-1185">Reference proteome</keyword>
<organism evidence="1 2">
    <name type="scientific">Trifolium medium</name>
    <dbReference type="NCBI Taxonomy" id="97028"/>
    <lineage>
        <taxon>Eukaryota</taxon>
        <taxon>Viridiplantae</taxon>
        <taxon>Streptophyta</taxon>
        <taxon>Embryophyta</taxon>
        <taxon>Tracheophyta</taxon>
        <taxon>Spermatophyta</taxon>
        <taxon>Magnoliopsida</taxon>
        <taxon>eudicotyledons</taxon>
        <taxon>Gunneridae</taxon>
        <taxon>Pentapetalae</taxon>
        <taxon>rosids</taxon>
        <taxon>fabids</taxon>
        <taxon>Fabales</taxon>
        <taxon>Fabaceae</taxon>
        <taxon>Papilionoideae</taxon>
        <taxon>50 kb inversion clade</taxon>
        <taxon>NPAAA clade</taxon>
        <taxon>Hologalegina</taxon>
        <taxon>IRL clade</taxon>
        <taxon>Trifolieae</taxon>
        <taxon>Trifolium</taxon>
    </lineage>
</organism>
<reference evidence="1 2" key="1">
    <citation type="journal article" date="2018" name="Front. Plant Sci.">
        <title>Red Clover (Trifolium pratense) and Zigzag Clover (T. medium) - A Picture of Genomic Similarities and Differences.</title>
        <authorList>
            <person name="Dluhosova J."/>
            <person name="Istvanek J."/>
            <person name="Nedelnik J."/>
            <person name="Repkova J."/>
        </authorList>
    </citation>
    <scope>NUCLEOTIDE SEQUENCE [LARGE SCALE GENOMIC DNA]</scope>
    <source>
        <strain evidence="2">cv. 10/8</strain>
        <tissue evidence="1">Leaf</tissue>
    </source>
</reference>
<accession>A0A392SJD2</accession>
<dbReference type="AlphaFoldDB" id="A0A392SJD2"/>
<evidence type="ECO:0000313" key="2">
    <source>
        <dbReference type="Proteomes" id="UP000265520"/>
    </source>
</evidence>
<comment type="caution">
    <text evidence="1">The sequence shown here is derived from an EMBL/GenBank/DDBJ whole genome shotgun (WGS) entry which is preliminary data.</text>
</comment>
<feature type="non-terminal residue" evidence="1">
    <location>
        <position position="62"/>
    </location>
</feature>
<dbReference type="PANTHER" id="PTHR11439">
    <property type="entry name" value="GAG-POL-RELATED RETROTRANSPOSON"/>
    <property type="match status" value="1"/>
</dbReference>
<proteinExistence type="predicted"/>
<protein>
    <submittedName>
        <fullName evidence="1">Uncharacterized protein</fullName>
    </submittedName>
</protein>
<sequence length="62" mass="7019">MQCLQQAHWDATMHVPRYLKSSPGQGIVLPPENELKLVAYSDSDWASCPLTRRSISGYLMKL</sequence>
<dbReference type="EMBL" id="LXQA010385022">
    <property type="protein sequence ID" value="MCI48314.1"/>
    <property type="molecule type" value="Genomic_DNA"/>
</dbReference>
<evidence type="ECO:0000313" key="1">
    <source>
        <dbReference type="EMBL" id="MCI48314.1"/>
    </source>
</evidence>
<name>A0A392SJD2_9FABA</name>
<dbReference type="Proteomes" id="UP000265520">
    <property type="component" value="Unassembled WGS sequence"/>
</dbReference>